<dbReference type="PANTHER" id="PTHR43072:SF60">
    <property type="entry name" value="L-2,4-DIAMINOBUTYRIC ACID ACETYLTRANSFERASE"/>
    <property type="match status" value="1"/>
</dbReference>
<dbReference type="PANTHER" id="PTHR43072">
    <property type="entry name" value="N-ACETYLTRANSFERASE"/>
    <property type="match status" value="1"/>
</dbReference>
<dbReference type="Gene3D" id="3.40.630.30">
    <property type="match status" value="1"/>
</dbReference>
<gene>
    <name evidence="2" type="ORF">AAF454_09225</name>
</gene>
<dbReference type="InterPro" id="IPR016181">
    <property type="entry name" value="Acyl_CoA_acyltransferase"/>
</dbReference>
<dbReference type="RefSeq" id="WP_068450365.1">
    <property type="nucleotide sequence ID" value="NZ_CP147847.1"/>
</dbReference>
<comment type="caution">
    <text evidence="2">The sequence shown here is derived from an EMBL/GenBank/DDBJ whole genome shotgun (WGS) entry which is preliminary data.</text>
</comment>
<reference evidence="2 3" key="1">
    <citation type="submission" date="2024-04" db="EMBL/GenBank/DDBJ databases">
        <authorList>
            <person name="Wu Y.S."/>
            <person name="Zhang L."/>
        </authorList>
    </citation>
    <scope>NUCLEOTIDE SEQUENCE [LARGE SCALE GENOMIC DNA]</scope>
    <source>
        <strain evidence="2 3">KG-01</strain>
    </source>
</reference>
<dbReference type="CDD" id="cd04301">
    <property type="entry name" value="NAT_SF"/>
    <property type="match status" value="1"/>
</dbReference>
<keyword evidence="3" id="KW-1185">Reference proteome</keyword>
<dbReference type="PROSITE" id="PS51186">
    <property type="entry name" value="GNAT"/>
    <property type="match status" value="1"/>
</dbReference>
<evidence type="ECO:0000259" key="1">
    <source>
        <dbReference type="PROSITE" id="PS51186"/>
    </source>
</evidence>
<organism evidence="2 3">
    <name type="scientific">Kurthia gibsonii</name>
    <dbReference type="NCBI Taxonomy" id="33946"/>
    <lineage>
        <taxon>Bacteria</taxon>
        <taxon>Bacillati</taxon>
        <taxon>Bacillota</taxon>
        <taxon>Bacilli</taxon>
        <taxon>Bacillales</taxon>
        <taxon>Caryophanaceae</taxon>
        <taxon>Kurthia</taxon>
    </lineage>
</organism>
<protein>
    <submittedName>
        <fullName evidence="2">GNAT family N-acetyltransferase</fullName>
    </submittedName>
</protein>
<evidence type="ECO:0000313" key="2">
    <source>
        <dbReference type="EMBL" id="MEL5988583.1"/>
    </source>
</evidence>
<sequence length="171" mass="20056">MRIRVLTKEDTQIYRELRLQALEHSPTAFAASYEEEVTYEPHYFENFLNNQNHIVFGAFEKEQLVGMVTLKTNTRLKLRHIASLKGIYVHQDYQGEGISKPIIAAAIMRAKELRCEQIHLKVNVKNQIAKGVYTSFGFEIIGMEKDILKMPNHQYIDEYHMALYFDEWDEA</sequence>
<dbReference type="EMBL" id="JBCEWA010000006">
    <property type="protein sequence ID" value="MEL5988583.1"/>
    <property type="molecule type" value="Genomic_DNA"/>
</dbReference>
<proteinExistence type="predicted"/>
<dbReference type="InterPro" id="IPR000182">
    <property type="entry name" value="GNAT_dom"/>
</dbReference>
<evidence type="ECO:0000313" key="3">
    <source>
        <dbReference type="Proteomes" id="UP001398420"/>
    </source>
</evidence>
<dbReference type="Proteomes" id="UP001398420">
    <property type="component" value="Unassembled WGS sequence"/>
</dbReference>
<dbReference type="Pfam" id="PF00583">
    <property type="entry name" value="Acetyltransf_1"/>
    <property type="match status" value="1"/>
</dbReference>
<accession>A0ABU9LNL7</accession>
<name>A0ABU9LNL7_9BACL</name>
<feature type="domain" description="N-acetyltransferase" evidence="1">
    <location>
        <begin position="1"/>
        <end position="166"/>
    </location>
</feature>
<dbReference type="SUPFAM" id="SSF55729">
    <property type="entry name" value="Acyl-CoA N-acyltransferases (Nat)"/>
    <property type="match status" value="1"/>
</dbReference>